<proteinExistence type="predicted"/>
<keyword evidence="7" id="KW-0371">Homeobox</keyword>
<evidence type="ECO:0000259" key="5">
    <source>
        <dbReference type="PROSITE" id="PS50090"/>
    </source>
</evidence>
<dbReference type="InterPro" id="IPR051575">
    <property type="entry name" value="Myb-like_DNA-bd"/>
</dbReference>
<dbReference type="SMART" id="SM00717">
    <property type="entry name" value="SANT"/>
    <property type="match status" value="3"/>
</dbReference>
<feature type="domain" description="Myb-like" evidence="5">
    <location>
        <begin position="54"/>
        <end position="104"/>
    </location>
</feature>
<dbReference type="PROSITE" id="PS50090">
    <property type="entry name" value="MYB_LIKE"/>
    <property type="match status" value="3"/>
</dbReference>
<dbReference type="PANTHER" id="PTHR46621:SF1">
    <property type="entry name" value="SNRNA-ACTIVATING PROTEIN COMPLEX SUBUNIT 4"/>
    <property type="match status" value="1"/>
</dbReference>
<dbReference type="Gene3D" id="1.10.10.60">
    <property type="entry name" value="Homeodomain-like"/>
    <property type="match status" value="3"/>
</dbReference>
<gene>
    <name evidence="7" type="ORF">SYNPS1DRAFT_1992</name>
</gene>
<dbReference type="GO" id="GO:0001006">
    <property type="term" value="F:RNA polymerase III type 3 promoter sequence-specific DNA binding"/>
    <property type="evidence" value="ECO:0007669"/>
    <property type="project" value="TreeGrafter"/>
</dbReference>
<keyword evidence="8" id="KW-1185">Reference proteome</keyword>
<feature type="domain" description="HTH myb-type" evidence="6">
    <location>
        <begin position="1"/>
        <end position="49"/>
    </location>
</feature>
<feature type="non-terminal residue" evidence="7">
    <location>
        <position position="1"/>
    </location>
</feature>
<evidence type="ECO:0000256" key="3">
    <source>
        <dbReference type="ARBA" id="ARBA00023163"/>
    </source>
</evidence>
<feature type="non-terminal residue" evidence="7">
    <location>
        <position position="158"/>
    </location>
</feature>
<dbReference type="AlphaFoldDB" id="A0A4P9YY69"/>
<dbReference type="GO" id="GO:0042796">
    <property type="term" value="P:snRNA transcription by RNA polymerase III"/>
    <property type="evidence" value="ECO:0007669"/>
    <property type="project" value="TreeGrafter"/>
</dbReference>
<feature type="domain" description="Myb-like" evidence="5">
    <location>
        <begin position="105"/>
        <end position="155"/>
    </location>
</feature>
<reference evidence="8" key="1">
    <citation type="journal article" date="2018" name="Nat. Microbiol.">
        <title>Leveraging single-cell genomics to expand the fungal tree of life.</title>
        <authorList>
            <person name="Ahrendt S.R."/>
            <person name="Quandt C.A."/>
            <person name="Ciobanu D."/>
            <person name="Clum A."/>
            <person name="Salamov A."/>
            <person name="Andreopoulos B."/>
            <person name="Cheng J.F."/>
            <person name="Woyke T."/>
            <person name="Pelin A."/>
            <person name="Henrissat B."/>
            <person name="Reynolds N.K."/>
            <person name="Benny G.L."/>
            <person name="Smith M.E."/>
            <person name="James T.Y."/>
            <person name="Grigoriev I.V."/>
        </authorList>
    </citation>
    <scope>NUCLEOTIDE SEQUENCE [LARGE SCALE GENOMIC DNA]</scope>
    <source>
        <strain evidence="8">Benny S71-1</strain>
    </source>
</reference>
<dbReference type="GO" id="GO:0019185">
    <property type="term" value="C:snRNA-activating protein complex"/>
    <property type="evidence" value="ECO:0007669"/>
    <property type="project" value="TreeGrafter"/>
</dbReference>
<organism evidence="7 8">
    <name type="scientific">Syncephalis pseudoplumigaleata</name>
    <dbReference type="NCBI Taxonomy" id="1712513"/>
    <lineage>
        <taxon>Eukaryota</taxon>
        <taxon>Fungi</taxon>
        <taxon>Fungi incertae sedis</taxon>
        <taxon>Zoopagomycota</taxon>
        <taxon>Zoopagomycotina</taxon>
        <taxon>Zoopagomycetes</taxon>
        <taxon>Zoopagales</taxon>
        <taxon>Piptocephalidaceae</taxon>
        <taxon>Syncephalis</taxon>
    </lineage>
</organism>
<dbReference type="EMBL" id="KZ990561">
    <property type="protein sequence ID" value="RKP23940.1"/>
    <property type="molecule type" value="Genomic_DNA"/>
</dbReference>
<feature type="domain" description="Myb-like" evidence="5">
    <location>
        <begin position="1"/>
        <end position="53"/>
    </location>
</feature>
<evidence type="ECO:0000313" key="7">
    <source>
        <dbReference type="EMBL" id="RKP23940.1"/>
    </source>
</evidence>
<name>A0A4P9YY69_9FUNG</name>
<sequence>ARGERVPWLPEEDNLLRLAVQLYGYNTDKWTKISACVPGRTNKHCRKRWFHSLDPSRRRGSWTSKEDLLLREAHARFGEQWSRVAELVPGRTDDQCSKRWRESLDPAIDRSEWTEAEDQDLLRLVGELGSQWQRIAEHFPGRPGLHCRNRWRKLCRSI</sequence>
<dbReference type="Pfam" id="PF00249">
    <property type="entry name" value="Myb_DNA-binding"/>
    <property type="match status" value="3"/>
</dbReference>
<dbReference type="OrthoDB" id="2143914at2759"/>
<feature type="domain" description="HTH myb-type" evidence="6">
    <location>
        <begin position="110"/>
        <end position="158"/>
    </location>
</feature>
<dbReference type="PANTHER" id="PTHR46621">
    <property type="entry name" value="SNRNA-ACTIVATING PROTEIN COMPLEX SUBUNIT 4"/>
    <property type="match status" value="1"/>
</dbReference>
<dbReference type="CDD" id="cd00167">
    <property type="entry name" value="SANT"/>
    <property type="match status" value="3"/>
</dbReference>
<evidence type="ECO:0000259" key="6">
    <source>
        <dbReference type="PROSITE" id="PS51294"/>
    </source>
</evidence>
<keyword evidence="1" id="KW-0805">Transcription regulation</keyword>
<evidence type="ECO:0000256" key="1">
    <source>
        <dbReference type="ARBA" id="ARBA00023015"/>
    </source>
</evidence>
<dbReference type="PROSITE" id="PS51294">
    <property type="entry name" value="HTH_MYB"/>
    <property type="match status" value="3"/>
</dbReference>
<evidence type="ECO:0000256" key="2">
    <source>
        <dbReference type="ARBA" id="ARBA00023125"/>
    </source>
</evidence>
<dbReference type="Proteomes" id="UP000278143">
    <property type="component" value="Unassembled WGS sequence"/>
</dbReference>
<dbReference type="InterPro" id="IPR009057">
    <property type="entry name" value="Homeodomain-like_sf"/>
</dbReference>
<keyword evidence="2 7" id="KW-0238">DNA-binding</keyword>
<protein>
    <submittedName>
        <fullName evidence="7">Homeodomain-like protein</fullName>
    </submittedName>
</protein>
<dbReference type="SUPFAM" id="SSF46689">
    <property type="entry name" value="Homeodomain-like"/>
    <property type="match status" value="2"/>
</dbReference>
<evidence type="ECO:0000256" key="4">
    <source>
        <dbReference type="ARBA" id="ARBA00023242"/>
    </source>
</evidence>
<dbReference type="GO" id="GO:0042795">
    <property type="term" value="P:snRNA transcription by RNA polymerase II"/>
    <property type="evidence" value="ECO:0007669"/>
    <property type="project" value="TreeGrafter"/>
</dbReference>
<evidence type="ECO:0000313" key="8">
    <source>
        <dbReference type="Proteomes" id="UP000278143"/>
    </source>
</evidence>
<dbReference type="InterPro" id="IPR001005">
    <property type="entry name" value="SANT/Myb"/>
</dbReference>
<dbReference type="InterPro" id="IPR017930">
    <property type="entry name" value="Myb_dom"/>
</dbReference>
<accession>A0A4P9YY69</accession>
<keyword evidence="3" id="KW-0804">Transcription</keyword>
<dbReference type="GO" id="GO:0000978">
    <property type="term" value="F:RNA polymerase II cis-regulatory region sequence-specific DNA binding"/>
    <property type="evidence" value="ECO:0007669"/>
    <property type="project" value="TreeGrafter"/>
</dbReference>
<keyword evidence="4" id="KW-0539">Nucleus</keyword>
<feature type="domain" description="HTH myb-type" evidence="6">
    <location>
        <begin position="54"/>
        <end position="108"/>
    </location>
</feature>